<reference evidence="2 3" key="2">
    <citation type="journal article" date="2016" name="Genome Announc.">
        <title>Complete Genome Sequences of Two Interactive Moderate Thermophiles, Paenibacillus napthalenovorans 32O-Y and Paenibacillus sp. 32O-W.</title>
        <authorList>
            <person name="Butler R.R.III."/>
            <person name="Wang J."/>
            <person name="Stark B.C."/>
            <person name="Pombert J.F."/>
        </authorList>
    </citation>
    <scope>NUCLEOTIDE SEQUENCE [LARGE SCALE GENOMIC DNA]</scope>
    <source>
        <strain evidence="2 3">32O-Y</strain>
    </source>
</reference>
<dbReference type="RefSeq" id="WP_062409899.1">
    <property type="nucleotide sequence ID" value="NZ_CP013652.1"/>
</dbReference>
<dbReference type="EMBL" id="CP013652">
    <property type="protein sequence ID" value="ALS24160.1"/>
    <property type="molecule type" value="Genomic_DNA"/>
</dbReference>
<dbReference type="PANTHER" id="PTHR12526">
    <property type="entry name" value="GLYCOSYLTRANSFERASE"/>
    <property type="match status" value="1"/>
</dbReference>
<dbReference type="PANTHER" id="PTHR12526:SF622">
    <property type="entry name" value="GLYCOSYLTRANSFERASE (GROUP I)"/>
    <property type="match status" value="1"/>
</dbReference>
<proteinExistence type="predicted"/>
<dbReference type="Gene3D" id="3.40.50.2000">
    <property type="entry name" value="Glycogen Phosphorylase B"/>
    <property type="match status" value="2"/>
</dbReference>
<keyword evidence="3" id="KW-1185">Reference proteome</keyword>
<organism evidence="2 3">
    <name type="scientific">Paenibacillus naphthalenovorans</name>
    <dbReference type="NCBI Taxonomy" id="162209"/>
    <lineage>
        <taxon>Bacteria</taxon>
        <taxon>Bacillati</taxon>
        <taxon>Bacillota</taxon>
        <taxon>Bacilli</taxon>
        <taxon>Bacillales</taxon>
        <taxon>Paenibacillaceae</taxon>
        <taxon>Paenibacillus</taxon>
    </lineage>
</organism>
<dbReference type="AlphaFoldDB" id="A0A0U2M7K4"/>
<feature type="domain" description="Glycosyltransferase subfamily 4-like N-terminal" evidence="1">
    <location>
        <begin position="20"/>
        <end position="202"/>
    </location>
</feature>
<dbReference type="Pfam" id="PF13579">
    <property type="entry name" value="Glyco_trans_4_4"/>
    <property type="match status" value="1"/>
</dbReference>
<name>A0A0U2M7K4_9BACL</name>
<gene>
    <name evidence="2" type="ORF">IJ22_38290</name>
</gene>
<dbReference type="Proteomes" id="UP000061660">
    <property type="component" value="Chromosome"/>
</dbReference>
<reference evidence="3" key="1">
    <citation type="submission" date="2015-12" db="EMBL/GenBank/DDBJ databases">
        <title>Complete genome sequences of two moderately thermophilic Paenibacillus species.</title>
        <authorList>
            <person name="Butler R.III."/>
            <person name="Wang J."/>
            <person name="Stark B.C."/>
            <person name="Pombert J.-F."/>
        </authorList>
    </citation>
    <scope>NUCLEOTIDE SEQUENCE [LARGE SCALE GENOMIC DNA]</scope>
    <source>
        <strain evidence="3">32O-Y</strain>
    </source>
</reference>
<evidence type="ECO:0000259" key="1">
    <source>
        <dbReference type="Pfam" id="PF13579"/>
    </source>
</evidence>
<dbReference type="SUPFAM" id="SSF53756">
    <property type="entry name" value="UDP-Glycosyltransferase/glycogen phosphorylase"/>
    <property type="match status" value="1"/>
</dbReference>
<dbReference type="KEGG" id="pnp:IJ22_38290"/>
<sequence length="415" mass="47331">MKIWIFNHYAIAPGTSGITRHYDLAKELVKLGCDVTIFASSFDHQMRKEIHIHDDKTNALTEEYSGVRFVWVKTPPYQKNDFRRVKNMIAYTIRAYREAMNSDVRPDVCIGSLMHPLAALLGYFVASKKKSKYFFEERDLWPQSLIDLGKVSEKNPIVWLLSKLEMFLFRKADKIVILFDKAKGYIEQKGIDSKKIIYLPNGADIERYGNDIEPVELTDELNQTFSSLKGKFIAVYTGTIGVANNLDAVLDAASILKNQGFNEIHFLLIGNGAEKSRLEKRKVNEELDNVTFLPPVRKEIIPTILSKVNVGLLPLQDSPIFKWGISPNKMFDYMAASIPTILLCDLEGTPLEKAEGGSIIKNNFGDNLAKQLIFYASDKEHTKLVGIKARRYVEKHHTWSKLSKDFYQVIKENIT</sequence>
<dbReference type="OrthoDB" id="9811902at2"/>
<dbReference type="InterPro" id="IPR028098">
    <property type="entry name" value="Glyco_trans_4-like_N"/>
</dbReference>
<protein>
    <submittedName>
        <fullName evidence="2">Family 1 glycosyl transferase</fullName>
    </submittedName>
</protein>
<dbReference type="STRING" id="162209.IJ22_38290"/>
<evidence type="ECO:0000313" key="2">
    <source>
        <dbReference type="EMBL" id="ALS24160.1"/>
    </source>
</evidence>
<dbReference type="PATRIC" id="fig|162209.4.peg.4075"/>
<evidence type="ECO:0000313" key="3">
    <source>
        <dbReference type="Proteomes" id="UP000061660"/>
    </source>
</evidence>
<dbReference type="GO" id="GO:0016740">
    <property type="term" value="F:transferase activity"/>
    <property type="evidence" value="ECO:0007669"/>
    <property type="project" value="UniProtKB-KW"/>
</dbReference>
<accession>A0A0U2M7K4</accession>
<dbReference type="Pfam" id="PF13692">
    <property type="entry name" value="Glyco_trans_1_4"/>
    <property type="match status" value="1"/>
</dbReference>
<dbReference type="CDD" id="cd03794">
    <property type="entry name" value="GT4_WbuB-like"/>
    <property type="match status" value="1"/>
</dbReference>
<keyword evidence="2" id="KW-0808">Transferase</keyword>